<evidence type="ECO:0000256" key="1">
    <source>
        <dbReference type="PROSITE-ProRule" id="PRU00703"/>
    </source>
</evidence>
<evidence type="ECO:0000313" key="4">
    <source>
        <dbReference type="Proteomes" id="UP000199452"/>
    </source>
</evidence>
<dbReference type="STRING" id="1640674.SAMN05216323_1001109"/>
<dbReference type="Gene3D" id="3.10.580.10">
    <property type="entry name" value="CBS-domain"/>
    <property type="match status" value="1"/>
</dbReference>
<dbReference type="AlphaFoldDB" id="A0A1G6GII8"/>
<dbReference type="OrthoDB" id="9810963at2"/>
<dbReference type="Proteomes" id="UP000199452">
    <property type="component" value="Unassembled WGS sequence"/>
</dbReference>
<dbReference type="InterPro" id="IPR000644">
    <property type="entry name" value="CBS_dom"/>
</dbReference>
<evidence type="ECO:0000259" key="2">
    <source>
        <dbReference type="PROSITE" id="PS51371"/>
    </source>
</evidence>
<name>A0A1G6GII8_9BACT</name>
<dbReference type="RefSeq" id="WP_092434121.1">
    <property type="nucleotide sequence ID" value="NZ_FMYP01000001.1"/>
</dbReference>
<evidence type="ECO:0000313" key="3">
    <source>
        <dbReference type="EMBL" id="SDB81729.1"/>
    </source>
</evidence>
<keyword evidence="1" id="KW-0129">CBS domain</keyword>
<proteinExistence type="predicted"/>
<protein>
    <submittedName>
        <fullName evidence="3">CBS domain-containing protein</fullName>
    </submittedName>
</protein>
<organism evidence="3 4">
    <name type="scientific">Williamwhitmania taraxaci</name>
    <dbReference type="NCBI Taxonomy" id="1640674"/>
    <lineage>
        <taxon>Bacteria</taxon>
        <taxon>Pseudomonadati</taxon>
        <taxon>Bacteroidota</taxon>
        <taxon>Bacteroidia</taxon>
        <taxon>Bacteroidales</taxon>
        <taxon>Williamwhitmaniaceae</taxon>
        <taxon>Williamwhitmania</taxon>
    </lineage>
</organism>
<feature type="domain" description="CBS" evidence="2">
    <location>
        <begin position="102"/>
        <end position="157"/>
    </location>
</feature>
<dbReference type="SUPFAM" id="SSF54631">
    <property type="entry name" value="CBS-domain pair"/>
    <property type="match status" value="1"/>
</dbReference>
<dbReference type="PROSITE" id="PS51371">
    <property type="entry name" value="CBS"/>
    <property type="match status" value="1"/>
</dbReference>
<gene>
    <name evidence="3" type="ORF">SAMN05216323_1001109</name>
</gene>
<dbReference type="Pfam" id="PF00571">
    <property type="entry name" value="CBS"/>
    <property type="match status" value="1"/>
</dbReference>
<reference evidence="3 4" key="1">
    <citation type="submission" date="2016-09" db="EMBL/GenBank/DDBJ databases">
        <authorList>
            <person name="Capua I."/>
            <person name="De Benedictis P."/>
            <person name="Joannis T."/>
            <person name="Lombin L.H."/>
            <person name="Cattoli G."/>
        </authorList>
    </citation>
    <scope>NUCLEOTIDE SEQUENCE [LARGE SCALE GENOMIC DNA]</scope>
    <source>
        <strain evidence="3 4">A7P-90m</strain>
    </source>
</reference>
<dbReference type="InterPro" id="IPR046342">
    <property type="entry name" value="CBS_dom_sf"/>
</dbReference>
<dbReference type="EMBL" id="FMYP01000001">
    <property type="protein sequence ID" value="SDB81729.1"/>
    <property type="molecule type" value="Genomic_DNA"/>
</dbReference>
<sequence>MKQQLNSAIFIDLFTEIEQKLREICDDRYHAGFTELVRKARAFHPAIQRYANDLREFAELRNAITHTRRENFVIAEPHDDIIKEIRKIRNMLNNPPRLNSLPMNKPYYTTPTTPVMDMLKTFAEKGFVRCPVVDKDRVVCLITAKTLAKWLTETIVTNTNIEKALVSSLIPFTNIRDFAIVPANVDILTVYNMFKRSMKDGNYIQSILITENGSAASPLVGLFTPSDLPKIVELMDMD</sequence>
<keyword evidence="4" id="KW-1185">Reference proteome</keyword>
<accession>A0A1G6GII8</accession>